<keyword evidence="11" id="KW-1185">Reference proteome</keyword>
<dbReference type="Proteomes" id="UP001597045">
    <property type="component" value="Unassembled WGS sequence"/>
</dbReference>
<keyword evidence="4" id="KW-0963">Cytoplasm</keyword>
<feature type="coiled-coil region" evidence="9">
    <location>
        <begin position="32"/>
        <end position="73"/>
    </location>
</feature>
<proteinExistence type="inferred from homology"/>
<comment type="similarity">
    <text evidence="2">Belongs to the DivIVA family.</text>
</comment>
<keyword evidence="7" id="KW-0131">Cell cycle</keyword>
<dbReference type="PANTHER" id="PTHR35794:SF2">
    <property type="entry name" value="CELL DIVISION PROTEIN DIVIVA"/>
    <property type="match status" value="1"/>
</dbReference>
<reference evidence="11" key="1">
    <citation type="journal article" date="2019" name="Int. J. Syst. Evol. Microbiol.">
        <title>The Global Catalogue of Microorganisms (GCM) 10K type strain sequencing project: providing services to taxonomists for standard genome sequencing and annotation.</title>
        <authorList>
            <consortium name="The Broad Institute Genomics Platform"/>
            <consortium name="The Broad Institute Genome Sequencing Center for Infectious Disease"/>
            <person name="Wu L."/>
            <person name="Ma J."/>
        </authorList>
    </citation>
    <scope>NUCLEOTIDE SEQUENCE [LARGE SCALE GENOMIC DNA]</scope>
    <source>
        <strain evidence="11">JCM 31486</strain>
    </source>
</reference>
<dbReference type="InterPro" id="IPR007793">
    <property type="entry name" value="DivIVA_fam"/>
</dbReference>
<evidence type="ECO:0000256" key="2">
    <source>
        <dbReference type="ARBA" id="ARBA00009008"/>
    </source>
</evidence>
<evidence type="ECO:0000256" key="3">
    <source>
        <dbReference type="ARBA" id="ARBA00018787"/>
    </source>
</evidence>
<feature type="non-terminal residue" evidence="10">
    <location>
        <position position="80"/>
    </location>
</feature>
<organism evidence="10 11">
    <name type="scientific">Kibdelosporangium lantanae</name>
    <dbReference type="NCBI Taxonomy" id="1497396"/>
    <lineage>
        <taxon>Bacteria</taxon>
        <taxon>Bacillati</taxon>
        <taxon>Actinomycetota</taxon>
        <taxon>Actinomycetes</taxon>
        <taxon>Pseudonocardiales</taxon>
        <taxon>Pseudonocardiaceae</taxon>
        <taxon>Kibdelosporangium</taxon>
    </lineage>
</organism>
<comment type="subcellular location">
    <subcellularLocation>
        <location evidence="1">Cytoplasm</location>
    </subcellularLocation>
</comment>
<sequence>MSLTPADVHNVAFSKPPIGKRGYNEDEVDAFLDLVEGELARLIEENNDLRAQVEQLDAQLEASRADLDDARANLASGPPT</sequence>
<protein>
    <recommendedName>
        <fullName evidence="3">Cell wall synthesis protein Wag31</fullName>
    </recommendedName>
    <alternativeName>
        <fullName evidence="8">Antigen 84</fullName>
    </alternativeName>
</protein>
<evidence type="ECO:0000256" key="9">
    <source>
        <dbReference type="SAM" id="Coils"/>
    </source>
</evidence>
<evidence type="ECO:0000256" key="8">
    <source>
        <dbReference type="ARBA" id="ARBA00031737"/>
    </source>
</evidence>
<dbReference type="InterPro" id="IPR019933">
    <property type="entry name" value="DivIVA_domain"/>
</dbReference>
<gene>
    <name evidence="10" type="ORF">ACFQ1S_31910</name>
</gene>
<accession>A0ABW3MI53</accession>
<comment type="caution">
    <text evidence="10">The sequence shown here is derived from an EMBL/GenBank/DDBJ whole genome shotgun (WGS) entry which is preliminary data.</text>
</comment>
<evidence type="ECO:0000256" key="7">
    <source>
        <dbReference type="ARBA" id="ARBA00023306"/>
    </source>
</evidence>
<keyword evidence="6 9" id="KW-0175">Coiled coil</keyword>
<evidence type="ECO:0000256" key="5">
    <source>
        <dbReference type="ARBA" id="ARBA00022618"/>
    </source>
</evidence>
<dbReference type="EMBL" id="JBHTIS010002417">
    <property type="protein sequence ID" value="MFD1049813.1"/>
    <property type="molecule type" value="Genomic_DNA"/>
</dbReference>
<dbReference type="NCBIfam" id="TIGR03544">
    <property type="entry name" value="DivI1A_domain"/>
    <property type="match status" value="1"/>
</dbReference>
<evidence type="ECO:0000313" key="11">
    <source>
        <dbReference type="Proteomes" id="UP001597045"/>
    </source>
</evidence>
<evidence type="ECO:0000256" key="6">
    <source>
        <dbReference type="ARBA" id="ARBA00023054"/>
    </source>
</evidence>
<evidence type="ECO:0000256" key="1">
    <source>
        <dbReference type="ARBA" id="ARBA00004496"/>
    </source>
</evidence>
<dbReference type="PANTHER" id="PTHR35794">
    <property type="entry name" value="CELL DIVISION PROTEIN DIVIVA"/>
    <property type="match status" value="1"/>
</dbReference>
<evidence type="ECO:0000313" key="10">
    <source>
        <dbReference type="EMBL" id="MFD1049813.1"/>
    </source>
</evidence>
<keyword evidence="5" id="KW-0132">Cell division</keyword>
<name>A0ABW3MI53_9PSEU</name>
<dbReference type="Pfam" id="PF05103">
    <property type="entry name" value="DivIVA"/>
    <property type="match status" value="1"/>
</dbReference>
<dbReference type="Gene3D" id="6.10.250.660">
    <property type="match status" value="1"/>
</dbReference>
<evidence type="ECO:0000256" key="4">
    <source>
        <dbReference type="ARBA" id="ARBA00022490"/>
    </source>
</evidence>